<name>A0A5N4C408_CAMDR</name>
<evidence type="ECO:0000256" key="4">
    <source>
        <dbReference type="ARBA" id="ARBA00022722"/>
    </source>
</evidence>
<accession>A0A5N4C408</accession>
<keyword evidence="5 12" id="KW-0479">Metal-binding</keyword>
<dbReference type="GO" id="GO:0005634">
    <property type="term" value="C:nucleus"/>
    <property type="evidence" value="ECO:0007669"/>
    <property type="project" value="TreeGrafter"/>
</dbReference>
<keyword evidence="14" id="KW-0456">Lyase</keyword>
<dbReference type="Pfam" id="PF03372">
    <property type="entry name" value="Exo_endo_phos"/>
    <property type="match status" value="1"/>
</dbReference>
<comment type="similarity">
    <text evidence="2">Belongs to the DNA repair enzymes AP/ExoA family.</text>
</comment>
<feature type="binding site" evidence="12">
    <location>
        <position position="48"/>
    </location>
    <ligand>
        <name>Mg(2+)</name>
        <dbReference type="ChEBI" id="CHEBI:18420"/>
        <label>1</label>
    </ligand>
</feature>
<keyword evidence="12" id="KW-0464">Manganese</keyword>
<evidence type="ECO:0000256" key="12">
    <source>
        <dbReference type="PIRSR" id="PIRSR604808-2"/>
    </source>
</evidence>
<dbReference type="PANTHER" id="PTHR22748:SF27">
    <property type="entry name" value="DNA-(APURINIC OR APYRIMIDINIC SITE) ENDONUCLEASE 2"/>
    <property type="match status" value="1"/>
</dbReference>
<dbReference type="PROSITE" id="PS00726">
    <property type="entry name" value="AP_NUCLEASE_F1_1"/>
    <property type="match status" value="1"/>
</dbReference>
<feature type="binding site" evidence="12">
    <location>
        <position position="8"/>
    </location>
    <ligand>
        <name>Mg(2+)</name>
        <dbReference type="ChEBI" id="CHEBI:18420"/>
        <label>1</label>
    </ligand>
</feature>
<keyword evidence="15" id="KW-1185">Reference proteome</keyword>
<evidence type="ECO:0000256" key="9">
    <source>
        <dbReference type="ARBA" id="ARBA00022842"/>
    </source>
</evidence>
<dbReference type="Gene3D" id="3.60.10.10">
    <property type="entry name" value="Endonuclease/exonuclease/phosphatase"/>
    <property type="match status" value="1"/>
</dbReference>
<keyword evidence="10" id="KW-0233">DNA recombination</keyword>
<dbReference type="EMBL" id="JWIN03000037">
    <property type="protein sequence ID" value="KAB1253374.1"/>
    <property type="molecule type" value="Genomic_DNA"/>
</dbReference>
<dbReference type="SUPFAM" id="SSF56219">
    <property type="entry name" value="DNase I-like"/>
    <property type="match status" value="1"/>
</dbReference>
<evidence type="ECO:0000313" key="15">
    <source>
        <dbReference type="Proteomes" id="UP000299084"/>
    </source>
</evidence>
<evidence type="ECO:0000256" key="7">
    <source>
        <dbReference type="ARBA" id="ARBA00022801"/>
    </source>
</evidence>
<dbReference type="InterPro" id="IPR020847">
    <property type="entry name" value="AP_endonuclease_F1_BS"/>
</dbReference>
<feature type="domain" description="Endonuclease/exonuclease/phosphatase" evidence="13">
    <location>
        <begin position="5"/>
        <end position="84"/>
    </location>
</feature>
<evidence type="ECO:0000256" key="5">
    <source>
        <dbReference type="ARBA" id="ARBA00022723"/>
    </source>
</evidence>
<evidence type="ECO:0000256" key="11">
    <source>
        <dbReference type="ARBA" id="ARBA00023204"/>
    </source>
</evidence>
<reference evidence="14 15" key="1">
    <citation type="journal article" date="2019" name="Mol. Ecol. Resour.">
        <title>Improving Illumina assemblies with Hi-C and long reads: an example with the North African dromedary.</title>
        <authorList>
            <person name="Elbers J.P."/>
            <person name="Rogers M.F."/>
            <person name="Perelman P.L."/>
            <person name="Proskuryakova A.A."/>
            <person name="Serdyukova N.A."/>
            <person name="Johnson W.E."/>
            <person name="Horin P."/>
            <person name="Corander J."/>
            <person name="Murphy D."/>
            <person name="Burger P.A."/>
        </authorList>
    </citation>
    <scope>NUCLEOTIDE SEQUENCE [LARGE SCALE GENOMIC DNA]</scope>
    <source>
        <strain evidence="14">Drom800</strain>
        <tissue evidence="14">Blood</tissue>
    </source>
</reference>
<keyword evidence="11" id="KW-0234">DNA repair</keyword>
<dbReference type="PANTHER" id="PTHR22748">
    <property type="entry name" value="AP ENDONUCLEASE"/>
    <property type="match status" value="1"/>
</dbReference>
<keyword evidence="7" id="KW-0378">Hydrolase</keyword>
<keyword evidence="9 12" id="KW-0460">Magnesium</keyword>
<dbReference type="AlphaFoldDB" id="A0A5N4C408"/>
<evidence type="ECO:0000256" key="8">
    <source>
        <dbReference type="ARBA" id="ARBA00022839"/>
    </source>
</evidence>
<dbReference type="GO" id="GO:0003906">
    <property type="term" value="F:DNA-(apurinic or apyrimidinic site) endonuclease activity"/>
    <property type="evidence" value="ECO:0007669"/>
    <property type="project" value="TreeGrafter"/>
</dbReference>
<dbReference type="GO" id="GO:0003677">
    <property type="term" value="F:DNA binding"/>
    <property type="evidence" value="ECO:0007669"/>
    <property type="project" value="InterPro"/>
</dbReference>
<proteinExistence type="inferred from homology"/>
<evidence type="ECO:0000256" key="3">
    <source>
        <dbReference type="ARBA" id="ARBA00012115"/>
    </source>
</evidence>
<protein>
    <recommendedName>
        <fullName evidence="3">exodeoxyribonuclease III</fullName>
        <ecNumber evidence="3">3.1.11.2</ecNumber>
    </recommendedName>
</protein>
<comment type="cofactor">
    <cofactor evidence="12">
        <name>Mg(2+)</name>
        <dbReference type="ChEBI" id="CHEBI:18420"/>
    </cofactor>
    <cofactor evidence="12">
        <name>Mn(2+)</name>
        <dbReference type="ChEBI" id="CHEBI:29035"/>
    </cofactor>
    <text evidence="12">Probably binds two magnesium or manganese ions per subunit.</text>
</comment>
<sequence>MLRVVSWNINGIRSPLQGVGYEEPSNCTATAVGHILDKLDADIVCLQETKVTRDALTEPLAIIEGYNSYFSFSRNRSGYSGKCGFLGTLN</sequence>
<comment type="catalytic activity">
    <reaction evidence="1">
        <text>Exonucleolytic cleavage in the 3'- to 5'-direction to yield nucleoside 5'-phosphates.</text>
        <dbReference type="EC" id="3.1.11.2"/>
    </reaction>
</comment>
<dbReference type="InterPro" id="IPR036691">
    <property type="entry name" value="Endo/exonu/phosph_ase_sf"/>
</dbReference>
<keyword evidence="6" id="KW-0227">DNA damage</keyword>
<evidence type="ECO:0000256" key="2">
    <source>
        <dbReference type="ARBA" id="ARBA00007092"/>
    </source>
</evidence>
<dbReference type="EC" id="3.1.11.2" evidence="3"/>
<dbReference type="GO" id="GO:0008081">
    <property type="term" value="F:phosphoric diester hydrolase activity"/>
    <property type="evidence" value="ECO:0007669"/>
    <property type="project" value="TreeGrafter"/>
</dbReference>
<dbReference type="GO" id="GO:0046872">
    <property type="term" value="F:metal ion binding"/>
    <property type="evidence" value="ECO:0007669"/>
    <property type="project" value="UniProtKB-KW"/>
</dbReference>
<evidence type="ECO:0000313" key="14">
    <source>
        <dbReference type="EMBL" id="KAB1253374.1"/>
    </source>
</evidence>
<dbReference type="Proteomes" id="UP000299084">
    <property type="component" value="Unassembled WGS sequence"/>
</dbReference>
<comment type="caution">
    <text evidence="14">The sequence shown here is derived from an EMBL/GenBank/DDBJ whole genome shotgun (WGS) entry which is preliminary data.</text>
</comment>
<evidence type="ECO:0000256" key="10">
    <source>
        <dbReference type="ARBA" id="ARBA00023172"/>
    </source>
</evidence>
<dbReference type="GO" id="GO:0016829">
    <property type="term" value="F:lyase activity"/>
    <property type="evidence" value="ECO:0007669"/>
    <property type="project" value="UniProtKB-KW"/>
</dbReference>
<organism evidence="14 15">
    <name type="scientific">Camelus dromedarius</name>
    <name type="common">Dromedary</name>
    <name type="synonym">Arabian camel</name>
    <dbReference type="NCBI Taxonomy" id="9838"/>
    <lineage>
        <taxon>Eukaryota</taxon>
        <taxon>Metazoa</taxon>
        <taxon>Chordata</taxon>
        <taxon>Craniata</taxon>
        <taxon>Vertebrata</taxon>
        <taxon>Euteleostomi</taxon>
        <taxon>Mammalia</taxon>
        <taxon>Eutheria</taxon>
        <taxon>Laurasiatheria</taxon>
        <taxon>Artiodactyla</taxon>
        <taxon>Tylopoda</taxon>
        <taxon>Camelidae</taxon>
        <taxon>Camelus</taxon>
    </lineage>
</organism>
<evidence type="ECO:0000259" key="13">
    <source>
        <dbReference type="Pfam" id="PF03372"/>
    </source>
</evidence>
<evidence type="ECO:0000256" key="6">
    <source>
        <dbReference type="ARBA" id="ARBA00022763"/>
    </source>
</evidence>
<evidence type="ECO:0000256" key="1">
    <source>
        <dbReference type="ARBA" id="ARBA00000493"/>
    </source>
</evidence>
<dbReference type="InterPro" id="IPR005135">
    <property type="entry name" value="Endo/exonuclease/phosphatase"/>
</dbReference>
<dbReference type="GO" id="GO:0006284">
    <property type="term" value="P:base-excision repair"/>
    <property type="evidence" value="ECO:0007669"/>
    <property type="project" value="TreeGrafter"/>
</dbReference>
<dbReference type="InterPro" id="IPR004808">
    <property type="entry name" value="AP_endonuc_1"/>
</dbReference>
<keyword evidence="8" id="KW-0269">Exonuclease</keyword>
<dbReference type="GO" id="GO:0006310">
    <property type="term" value="P:DNA recombination"/>
    <property type="evidence" value="ECO:0007669"/>
    <property type="project" value="UniProtKB-KW"/>
</dbReference>
<dbReference type="GO" id="GO:0008311">
    <property type="term" value="F:double-stranded DNA 3'-5' DNA exonuclease activity"/>
    <property type="evidence" value="ECO:0007669"/>
    <property type="project" value="UniProtKB-EC"/>
</dbReference>
<gene>
    <name evidence="14" type="ORF">Cadr_000003280</name>
</gene>
<keyword evidence="4" id="KW-0540">Nuclease</keyword>